<sequence length="788" mass="85755">MASPVASGYPQPVASPPPVYLRSSPPVSSAHQEATPRSTPQQPLNKVVARKPLPDSPTGLKNDREYRHSAVPPVRVNGDVPQSPDSEHPPQDVYDVPPLPTEAFSYMTITDQSQSHAAPHAQPQSQFPPRRDSYAAQRFTDPSAGFGHTPASSGSWSVVDPQTKEDHLVNTSSSSTLERDVPAGSNNGSSRGSLDSVPAVGDSYEPLHYHHRPYQTSQTGLRASVATSSSENFLTSSGHLHPARPRSAYSYVSDREGRRSSPQASPYLHARSSSRNSTASPDVRPVSFVDLLNTSYPQPGPAPAQLSNAHLRSSVGNNASLLSHKQTFDMYLANVKKTDDPAVQYEFAVFMVNAMREMPAEALDDGVAQVYGRKGSEITRASLLREAKSILQRLADRSYPFAQYYLADGYASGLFSKGKEDYDRAFPLFLAASKHGHVEACYRTALCYEFGWGTRVEAARAQQFYRQAASKNHPGAMLRMAKACLAGDMGLGKRYREGIKWLKRAAESSDAQYNSAPYELGLLHESGYGDDVFADPAYAAQLFTKSADLGHVEASYRLGDAYEHGKLGCPRDPALSIHFYTGAAQGGHALAMMALCAWYLVGAEPVLEKDENEAYEWAKRAADLGLAKAEYAVGYFTEMGIGCRRDPLEANVWYVKAADQGDERAKHRIAAIRAAAEGQHPAQAADGKRRDGKKRHIPDLHSLRALFFVSANVLHSSSDVLPSSAVIVIMRFFAVLALAATALAVPAELGTQKLCIGLNDRWCSNSTINYTCCEPLVCGSDARCHRPY</sequence>
<feature type="compositionally biased region" description="Polar residues" evidence="2">
    <location>
        <begin position="25"/>
        <end position="44"/>
    </location>
</feature>
<feature type="region of interest" description="Disordered" evidence="2">
    <location>
        <begin position="1"/>
        <end position="207"/>
    </location>
</feature>
<dbReference type="Proteomes" id="UP000452235">
    <property type="component" value="Unassembled WGS sequence"/>
</dbReference>
<accession>A0A5M3Z9B4</accession>
<feature type="compositionally biased region" description="Polar residues" evidence="2">
    <location>
        <begin position="107"/>
        <end position="127"/>
    </location>
</feature>
<feature type="compositionally biased region" description="Polar residues" evidence="2">
    <location>
        <begin position="271"/>
        <end position="280"/>
    </location>
</feature>
<dbReference type="Pfam" id="PF08238">
    <property type="entry name" value="Sel1"/>
    <property type="match status" value="7"/>
</dbReference>
<dbReference type="InterPro" id="IPR051726">
    <property type="entry name" value="Chitin_Synth_Reg"/>
</dbReference>
<dbReference type="PANTHER" id="PTHR46430">
    <property type="entry name" value="PROTEIN SKT5-RELATED"/>
    <property type="match status" value="1"/>
</dbReference>
<dbReference type="OrthoDB" id="272077at2759"/>
<dbReference type="InterPro" id="IPR011990">
    <property type="entry name" value="TPR-like_helical_dom_sf"/>
</dbReference>
<dbReference type="Gene3D" id="1.25.40.10">
    <property type="entry name" value="Tetratricopeptide repeat domain"/>
    <property type="match status" value="2"/>
</dbReference>
<dbReference type="SMART" id="SM00671">
    <property type="entry name" value="SEL1"/>
    <property type="match status" value="7"/>
</dbReference>
<name>A0A5M3Z9B4_ASPTE</name>
<dbReference type="AlphaFoldDB" id="A0A5M3Z9B4"/>
<reference evidence="3 4" key="1">
    <citation type="submission" date="2020-01" db="EMBL/GenBank/DDBJ databases">
        <title>Aspergillus terreus IFO 6365 whole genome shotgun sequence.</title>
        <authorList>
            <person name="Kanamasa S."/>
            <person name="Takahashi H."/>
        </authorList>
    </citation>
    <scope>NUCLEOTIDE SEQUENCE [LARGE SCALE GENOMIC DNA]</scope>
    <source>
        <strain evidence="3 4">IFO 6365</strain>
    </source>
</reference>
<keyword evidence="1" id="KW-0677">Repeat</keyword>
<keyword evidence="4" id="KW-1185">Reference proteome</keyword>
<organism evidence="3 4">
    <name type="scientific">Aspergillus terreus</name>
    <dbReference type="NCBI Taxonomy" id="33178"/>
    <lineage>
        <taxon>Eukaryota</taxon>
        <taxon>Fungi</taxon>
        <taxon>Dikarya</taxon>
        <taxon>Ascomycota</taxon>
        <taxon>Pezizomycotina</taxon>
        <taxon>Eurotiomycetes</taxon>
        <taxon>Eurotiomycetidae</taxon>
        <taxon>Eurotiales</taxon>
        <taxon>Aspergillaceae</taxon>
        <taxon>Aspergillus</taxon>
        <taxon>Aspergillus subgen. Circumdati</taxon>
    </lineage>
</organism>
<gene>
    <name evidence="3" type="ORF">ATEIFO6365_0009038100</name>
</gene>
<feature type="region of interest" description="Disordered" evidence="2">
    <location>
        <begin position="232"/>
        <end position="283"/>
    </location>
</feature>
<dbReference type="InterPro" id="IPR006597">
    <property type="entry name" value="Sel1-like"/>
</dbReference>
<dbReference type="SUPFAM" id="SSF81901">
    <property type="entry name" value="HCP-like"/>
    <property type="match status" value="1"/>
</dbReference>
<protein>
    <submittedName>
        <fullName evidence="3">Chitin synthase activator</fullName>
    </submittedName>
</protein>
<evidence type="ECO:0000256" key="1">
    <source>
        <dbReference type="ARBA" id="ARBA00022737"/>
    </source>
</evidence>
<evidence type="ECO:0000313" key="3">
    <source>
        <dbReference type="EMBL" id="GFF19018.1"/>
    </source>
</evidence>
<dbReference type="EMBL" id="BLJY01000009">
    <property type="protein sequence ID" value="GFF19018.1"/>
    <property type="molecule type" value="Genomic_DNA"/>
</dbReference>
<comment type="caution">
    <text evidence="3">The sequence shown here is derived from an EMBL/GenBank/DDBJ whole genome shotgun (WGS) entry which is preliminary data.</text>
</comment>
<proteinExistence type="predicted"/>
<feature type="compositionally biased region" description="Polar residues" evidence="2">
    <location>
        <begin position="184"/>
        <end position="193"/>
    </location>
</feature>
<evidence type="ECO:0000256" key="2">
    <source>
        <dbReference type="SAM" id="MobiDB-lite"/>
    </source>
</evidence>
<evidence type="ECO:0000313" key="4">
    <source>
        <dbReference type="Proteomes" id="UP000452235"/>
    </source>
</evidence>
<dbReference type="VEuPathDB" id="FungiDB:ATEG_07756"/>
<dbReference type="PANTHER" id="PTHR46430:SF1">
    <property type="entry name" value="CHITIN SYNTHASE REGULATOR SKT5-RELATED"/>
    <property type="match status" value="1"/>
</dbReference>